<reference evidence="1" key="1">
    <citation type="journal article" date="2023" name="IScience">
        <title>Live-bearing cockroach genome reveals convergent evolutionary mechanisms linked to viviparity in insects and beyond.</title>
        <authorList>
            <person name="Fouks B."/>
            <person name="Harrison M.C."/>
            <person name="Mikhailova A.A."/>
            <person name="Marchal E."/>
            <person name="English S."/>
            <person name="Carruthers M."/>
            <person name="Jennings E.C."/>
            <person name="Chiamaka E.L."/>
            <person name="Frigard R.A."/>
            <person name="Pippel M."/>
            <person name="Attardo G.M."/>
            <person name="Benoit J.B."/>
            <person name="Bornberg-Bauer E."/>
            <person name="Tobe S.S."/>
        </authorList>
    </citation>
    <scope>NUCLEOTIDE SEQUENCE</scope>
    <source>
        <strain evidence="1">Stay&amp;Tobe</strain>
    </source>
</reference>
<protein>
    <submittedName>
        <fullName evidence="1">Uncharacterized protein</fullName>
    </submittedName>
</protein>
<keyword evidence="2" id="KW-1185">Reference proteome</keyword>
<comment type="caution">
    <text evidence="1">The sequence shown here is derived from an EMBL/GenBank/DDBJ whole genome shotgun (WGS) entry which is preliminary data.</text>
</comment>
<name>A0AAD7Z8B4_DIPPU</name>
<dbReference type="AlphaFoldDB" id="A0AAD7Z8B4"/>
<organism evidence="1 2">
    <name type="scientific">Diploptera punctata</name>
    <name type="common">Pacific beetle cockroach</name>
    <dbReference type="NCBI Taxonomy" id="6984"/>
    <lineage>
        <taxon>Eukaryota</taxon>
        <taxon>Metazoa</taxon>
        <taxon>Ecdysozoa</taxon>
        <taxon>Arthropoda</taxon>
        <taxon>Hexapoda</taxon>
        <taxon>Insecta</taxon>
        <taxon>Pterygota</taxon>
        <taxon>Neoptera</taxon>
        <taxon>Polyneoptera</taxon>
        <taxon>Dictyoptera</taxon>
        <taxon>Blattodea</taxon>
        <taxon>Blaberoidea</taxon>
        <taxon>Blaberidae</taxon>
        <taxon>Diplopterinae</taxon>
        <taxon>Diploptera</taxon>
    </lineage>
</organism>
<accession>A0AAD7Z8B4</accession>
<feature type="non-terminal residue" evidence="1">
    <location>
        <position position="65"/>
    </location>
</feature>
<sequence>ISIYEQATVELSIYNLKYMNIKNVVQSEERCLLLNFRFISSSKKNRAFAIKTIQDRMITFTSKIL</sequence>
<dbReference type="Proteomes" id="UP001233999">
    <property type="component" value="Unassembled WGS sequence"/>
</dbReference>
<evidence type="ECO:0000313" key="2">
    <source>
        <dbReference type="Proteomes" id="UP001233999"/>
    </source>
</evidence>
<dbReference type="EMBL" id="JASPKZ010009820">
    <property type="protein sequence ID" value="KAJ9575814.1"/>
    <property type="molecule type" value="Genomic_DNA"/>
</dbReference>
<gene>
    <name evidence="1" type="ORF">L9F63_007355</name>
</gene>
<evidence type="ECO:0000313" key="1">
    <source>
        <dbReference type="EMBL" id="KAJ9575814.1"/>
    </source>
</evidence>
<proteinExistence type="predicted"/>
<feature type="non-terminal residue" evidence="1">
    <location>
        <position position="1"/>
    </location>
</feature>
<reference evidence="1" key="2">
    <citation type="submission" date="2023-05" db="EMBL/GenBank/DDBJ databases">
        <authorList>
            <person name="Fouks B."/>
        </authorList>
    </citation>
    <scope>NUCLEOTIDE SEQUENCE</scope>
    <source>
        <strain evidence="1">Stay&amp;Tobe</strain>
        <tissue evidence="1">Testes</tissue>
    </source>
</reference>